<evidence type="ECO:0000313" key="3">
    <source>
        <dbReference type="Proteomes" id="UP001596135"/>
    </source>
</evidence>
<feature type="transmembrane region" description="Helical" evidence="1">
    <location>
        <begin position="52"/>
        <end position="72"/>
    </location>
</feature>
<protein>
    <submittedName>
        <fullName evidence="2">Uncharacterized protein</fullName>
    </submittedName>
</protein>
<keyword evidence="1" id="KW-1133">Transmembrane helix</keyword>
<evidence type="ECO:0000313" key="2">
    <source>
        <dbReference type="EMBL" id="MFC6044402.1"/>
    </source>
</evidence>
<keyword evidence="1" id="KW-0812">Transmembrane</keyword>
<dbReference type="RefSeq" id="WP_379155788.1">
    <property type="nucleotide sequence ID" value="NZ_JBHSRJ010000005.1"/>
</dbReference>
<proteinExistence type="predicted"/>
<reference evidence="3" key="1">
    <citation type="journal article" date="2019" name="Int. J. Syst. Evol. Microbiol.">
        <title>The Global Catalogue of Microorganisms (GCM) 10K type strain sequencing project: providing services to taxonomists for standard genome sequencing and annotation.</title>
        <authorList>
            <consortium name="The Broad Institute Genomics Platform"/>
            <consortium name="The Broad Institute Genome Sequencing Center for Infectious Disease"/>
            <person name="Wu L."/>
            <person name="Ma J."/>
        </authorList>
    </citation>
    <scope>NUCLEOTIDE SEQUENCE [LARGE SCALE GENOMIC DNA]</scope>
    <source>
        <strain evidence="3">CCUG 54522</strain>
    </source>
</reference>
<gene>
    <name evidence="2" type="ORF">ACFPYL_15030</name>
</gene>
<keyword evidence="3" id="KW-1185">Reference proteome</keyword>
<dbReference type="EMBL" id="JBHSRJ010000005">
    <property type="protein sequence ID" value="MFC6044402.1"/>
    <property type="molecule type" value="Genomic_DNA"/>
</dbReference>
<keyword evidence="1" id="KW-0472">Membrane</keyword>
<organism evidence="2 3">
    <name type="scientific">Nocardioides hankookensis</name>
    <dbReference type="NCBI Taxonomy" id="443157"/>
    <lineage>
        <taxon>Bacteria</taxon>
        <taxon>Bacillati</taxon>
        <taxon>Actinomycetota</taxon>
        <taxon>Actinomycetes</taxon>
        <taxon>Propionibacteriales</taxon>
        <taxon>Nocardioidaceae</taxon>
        <taxon>Nocardioides</taxon>
    </lineage>
</organism>
<name>A0ABW1LMI9_9ACTN</name>
<comment type="caution">
    <text evidence="2">The sequence shown here is derived from an EMBL/GenBank/DDBJ whole genome shotgun (WGS) entry which is preliminary data.</text>
</comment>
<dbReference type="Proteomes" id="UP001596135">
    <property type="component" value="Unassembled WGS sequence"/>
</dbReference>
<accession>A0ABW1LMI9</accession>
<feature type="transmembrane region" description="Helical" evidence="1">
    <location>
        <begin position="78"/>
        <end position="97"/>
    </location>
</feature>
<sequence length="109" mass="10599">MRAAMAGAAVLGGLCWVVALWVGLLSAVGAVLLAVAAVGAGAGLVSRGATWLRVLVGICFLGFVGSVLQVLRQGADDQAVLAVAGAAALAAGVVVLVRRPAVSRGTHAA</sequence>
<evidence type="ECO:0000256" key="1">
    <source>
        <dbReference type="SAM" id="Phobius"/>
    </source>
</evidence>